<dbReference type="InterPro" id="IPR011010">
    <property type="entry name" value="DNA_brk_join_enz"/>
</dbReference>
<dbReference type="Pfam" id="PF00589">
    <property type="entry name" value="Phage_integrase"/>
    <property type="match status" value="1"/>
</dbReference>
<evidence type="ECO:0000313" key="8">
    <source>
        <dbReference type="EMBL" id="AOZ88165.1"/>
    </source>
</evidence>
<dbReference type="InterPro" id="IPR050090">
    <property type="entry name" value="Tyrosine_recombinase_XerCD"/>
</dbReference>
<dbReference type="GO" id="GO:0003677">
    <property type="term" value="F:DNA binding"/>
    <property type="evidence" value="ECO:0007669"/>
    <property type="project" value="UniProtKB-UniRule"/>
</dbReference>
<dbReference type="InterPro" id="IPR013762">
    <property type="entry name" value="Integrase-like_cat_sf"/>
</dbReference>
<organism evidence="8 9">
    <name type="scientific">Bacillus xiamenensis</name>
    <dbReference type="NCBI Taxonomy" id="1178537"/>
    <lineage>
        <taxon>Bacteria</taxon>
        <taxon>Bacillati</taxon>
        <taxon>Bacillota</taxon>
        <taxon>Bacilli</taxon>
        <taxon>Bacillales</taxon>
        <taxon>Bacillaceae</taxon>
        <taxon>Bacillus</taxon>
    </lineage>
</organism>
<dbReference type="Gene3D" id="1.10.443.10">
    <property type="entry name" value="Intergrase catalytic core"/>
    <property type="match status" value="1"/>
</dbReference>
<dbReference type="Pfam" id="PF14657">
    <property type="entry name" value="Arm-DNA-bind_4"/>
    <property type="match status" value="1"/>
</dbReference>
<gene>
    <name evidence="8" type="ORF">BK049_05265</name>
</gene>
<name>A0AAC9NBV1_9BACI</name>
<dbReference type="InterPro" id="IPR004107">
    <property type="entry name" value="Integrase_SAM-like_N"/>
</dbReference>
<feature type="domain" description="Tyr recombinase" evidence="6">
    <location>
        <begin position="179"/>
        <end position="386"/>
    </location>
</feature>
<dbReference type="InterPro" id="IPR028259">
    <property type="entry name" value="AP2-like_int_N"/>
</dbReference>
<dbReference type="Pfam" id="PF14659">
    <property type="entry name" value="Phage_int_SAM_3"/>
    <property type="match status" value="1"/>
</dbReference>
<protein>
    <submittedName>
        <fullName evidence="8">Site-specific integrase</fullName>
    </submittedName>
</protein>
<feature type="domain" description="Core-binding (CB)" evidence="7">
    <location>
        <begin position="66"/>
        <end position="149"/>
    </location>
</feature>
<evidence type="ECO:0000259" key="7">
    <source>
        <dbReference type="PROSITE" id="PS51900"/>
    </source>
</evidence>
<keyword evidence="4" id="KW-0233">DNA recombination</keyword>
<dbReference type="PROSITE" id="PS51900">
    <property type="entry name" value="CB"/>
    <property type="match status" value="1"/>
</dbReference>
<evidence type="ECO:0000256" key="2">
    <source>
        <dbReference type="ARBA" id="ARBA00022908"/>
    </source>
</evidence>
<dbReference type="PANTHER" id="PTHR30349:SF64">
    <property type="entry name" value="PROPHAGE INTEGRASE INTD-RELATED"/>
    <property type="match status" value="1"/>
</dbReference>
<dbReference type="AlphaFoldDB" id="A0AAC9NBV1"/>
<dbReference type="PANTHER" id="PTHR30349">
    <property type="entry name" value="PHAGE INTEGRASE-RELATED"/>
    <property type="match status" value="1"/>
</dbReference>
<evidence type="ECO:0000256" key="1">
    <source>
        <dbReference type="ARBA" id="ARBA00008857"/>
    </source>
</evidence>
<dbReference type="PROSITE" id="PS51898">
    <property type="entry name" value="TYR_RECOMBINASE"/>
    <property type="match status" value="1"/>
</dbReference>
<keyword evidence="2" id="KW-0229">DNA integration</keyword>
<comment type="similarity">
    <text evidence="1">Belongs to the 'phage' integrase family.</text>
</comment>
<dbReference type="Gene3D" id="1.10.150.130">
    <property type="match status" value="1"/>
</dbReference>
<evidence type="ECO:0000256" key="5">
    <source>
        <dbReference type="PROSITE-ProRule" id="PRU01248"/>
    </source>
</evidence>
<dbReference type="Proteomes" id="UP000177709">
    <property type="component" value="Chromosome"/>
</dbReference>
<dbReference type="SUPFAM" id="SSF56349">
    <property type="entry name" value="DNA breaking-rejoining enzymes"/>
    <property type="match status" value="1"/>
</dbReference>
<dbReference type="CDD" id="cd01189">
    <property type="entry name" value="INT_ICEBs1_C_like"/>
    <property type="match status" value="1"/>
</dbReference>
<evidence type="ECO:0000256" key="3">
    <source>
        <dbReference type="ARBA" id="ARBA00023125"/>
    </source>
</evidence>
<dbReference type="GO" id="GO:0006310">
    <property type="term" value="P:DNA recombination"/>
    <property type="evidence" value="ECO:0007669"/>
    <property type="project" value="UniProtKB-KW"/>
</dbReference>
<dbReference type="KEGG" id="bxi:BK049_05265"/>
<dbReference type="InterPro" id="IPR002104">
    <property type="entry name" value="Integrase_catalytic"/>
</dbReference>
<dbReference type="InterPro" id="IPR010998">
    <property type="entry name" value="Integrase_recombinase_N"/>
</dbReference>
<reference evidence="8 9" key="1">
    <citation type="submission" date="2016-10" db="EMBL/GenBank/DDBJ databases">
        <title>Whole genome sequence of hyper active fibrinolysis bacterium Bacillus pumilus strain VV3 isolated from fermented rice.</title>
        <authorList>
            <person name="Mariadas V.A."/>
            <person name="Vijayaraghavan P."/>
            <person name="Dhandapani V."/>
        </authorList>
    </citation>
    <scope>NUCLEOTIDE SEQUENCE [LARGE SCALE GENOMIC DNA]</scope>
    <source>
        <strain evidence="8 9">VV3</strain>
    </source>
</reference>
<accession>A0AAC9NBV1</accession>
<dbReference type="RefSeq" id="WP_071168020.1">
    <property type="nucleotide sequence ID" value="NZ_CP017786.1"/>
</dbReference>
<dbReference type="InterPro" id="IPR044068">
    <property type="entry name" value="CB"/>
</dbReference>
<evidence type="ECO:0000259" key="6">
    <source>
        <dbReference type="PROSITE" id="PS51898"/>
    </source>
</evidence>
<dbReference type="EMBL" id="CP017786">
    <property type="protein sequence ID" value="AOZ88165.1"/>
    <property type="molecule type" value="Genomic_DNA"/>
</dbReference>
<proteinExistence type="inferred from homology"/>
<evidence type="ECO:0000313" key="9">
    <source>
        <dbReference type="Proteomes" id="UP000177709"/>
    </source>
</evidence>
<dbReference type="GO" id="GO:0015074">
    <property type="term" value="P:DNA integration"/>
    <property type="evidence" value="ECO:0007669"/>
    <property type="project" value="InterPro"/>
</dbReference>
<evidence type="ECO:0000256" key="4">
    <source>
        <dbReference type="ARBA" id="ARBA00023172"/>
    </source>
</evidence>
<sequence>MGRLQKYETKKGDRWMFIIEDGVNPQTGKRQRIVRRGFTKRKHAADAMIDLEYILGKAKLDLKNDITFKDMAAEWLDVYSNTDRKISTIRVRKHEIGHLNTFFGFRKLKDITKKMYQDAITNLKIEKKLSENTISGIHGTARMIFKRALEQDLIFVDPSAFAYLPKDKKTVEEIENEKIEEKYFEKNELKHFLDTAYQLNFEYYVMFYLLAWTGLRAGELAALKWSDIDFKECTISVTKTYYNPSNSTKKYTLLPPKTKGSIRKIDVESEVLQALNKFRIQQNEIRMQMKHEWHDHNFVFARIKGPYWGYPHFIKTIENRFNAVLKKSGIQKKLTPHSLRHTHTSLLAEAGVDLQRIMDRLGHTEDQTTTKIYLHITKDRKKEASQKFGELMKSL</sequence>
<keyword evidence="3 5" id="KW-0238">DNA-binding</keyword>